<accession>A0A1L7CWW5</accession>
<evidence type="ECO:0000256" key="1">
    <source>
        <dbReference type="ARBA" id="ARBA00022729"/>
    </source>
</evidence>
<name>A0A1L7CWW5_9CORY</name>
<evidence type="ECO:0008006" key="5">
    <source>
        <dbReference type="Google" id="ProtNLM"/>
    </source>
</evidence>
<dbReference type="KEGG" id="csph:CSPHI_03580"/>
<dbReference type="InterPro" id="IPR029050">
    <property type="entry name" value="Immunoprotect_excell_Ig-like"/>
</dbReference>
<dbReference type="AlphaFoldDB" id="A0A1L7CWW5"/>
<proteinExistence type="predicted"/>
<evidence type="ECO:0000313" key="3">
    <source>
        <dbReference type="EMBL" id="APT90297.1"/>
    </source>
</evidence>
<organism evidence="3 4">
    <name type="scientific">Corynebacterium sphenisci DSM 44792</name>
    <dbReference type="NCBI Taxonomy" id="1437874"/>
    <lineage>
        <taxon>Bacteria</taxon>
        <taxon>Bacillati</taxon>
        <taxon>Actinomycetota</taxon>
        <taxon>Actinomycetes</taxon>
        <taxon>Mycobacteriales</taxon>
        <taxon>Corynebacteriaceae</taxon>
        <taxon>Corynebacterium</taxon>
    </lineage>
</organism>
<dbReference type="EMBL" id="CP009248">
    <property type="protein sequence ID" value="APT90297.1"/>
    <property type="molecule type" value="Genomic_DNA"/>
</dbReference>
<evidence type="ECO:0000256" key="2">
    <source>
        <dbReference type="SAM" id="MobiDB-lite"/>
    </source>
</evidence>
<keyword evidence="4" id="KW-1185">Reference proteome</keyword>
<sequence length="203" mass="21028">MLLLLGTAIVFAGGFGAGFLYATMPGVTNNPPPVAVASAEAPPEDAPAETTTPAAGAAGGIGEEIAAEGVTLTVLEVDQATEIDFLEEGVIPAAAAVETREAPTGGVLVSVTTELENTGNHSWDLTCGFAVQMELVDSLDRHFVPIDGLDRVPGNPECNSRLNPGLGTTMTWVFEVPENAEGLLLGFADPELAYDELTYVELD</sequence>
<dbReference type="Proteomes" id="UP000185469">
    <property type="component" value="Chromosome"/>
</dbReference>
<dbReference type="STRING" id="1437874.CSPHI_03580"/>
<keyword evidence="1" id="KW-0732">Signal</keyword>
<protein>
    <recommendedName>
        <fullName evidence="5">DUF4352 domain-containing protein</fullName>
    </recommendedName>
</protein>
<gene>
    <name evidence="3" type="ORF">CSPHI_03580</name>
</gene>
<evidence type="ECO:0000313" key="4">
    <source>
        <dbReference type="Proteomes" id="UP000185469"/>
    </source>
</evidence>
<dbReference type="Gene3D" id="2.60.40.1240">
    <property type="match status" value="1"/>
</dbReference>
<feature type="region of interest" description="Disordered" evidence="2">
    <location>
        <begin position="36"/>
        <end position="56"/>
    </location>
</feature>
<reference evidence="3 4" key="1">
    <citation type="submission" date="2014-08" db="EMBL/GenBank/DDBJ databases">
        <title>Complete genome sequence of Corynebacterium sphenisci CECT 5990(T) (=DSM 44792(T)), isolated from healthy wild penguins.</title>
        <authorList>
            <person name="Ruckert C."/>
            <person name="Albersmeier A."/>
            <person name="Winkler A."/>
            <person name="Kalinowski J."/>
        </authorList>
    </citation>
    <scope>NUCLEOTIDE SEQUENCE [LARGE SCALE GENOMIC DNA]</scope>
    <source>
        <strain evidence="3 4">DSM 44792</strain>
    </source>
</reference>